<protein>
    <submittedName>
        <fullName evidence="6">YdjC family protein</fullName>
    </submittedName>
</protein>
<dbReference type="Pfam" id="PF04794">
    <property type="entry name" value="YdjC"/>
    <property type="match status" value="1"/>
</dbReference>
<dbReference type="PANTHER" id="PTHR31609:SF1">
    <property type="entry name" value="CARBOHYDRATE DEACETYLASE"/>
    <property type="match status" value="1"/>
</dbReference>
<dbReference type="Gene3D" id="3.20.20.370">
    <property type="entry name" value="Glycoside hydrolase/deacetylase"/>
    <property type="match status" value="1"/>
</dbReference>
<dbReference type="AlphaFoldDB" id="C6XDA1"/>
<dbReference type="RefSeq" id="WP_015830009.1">
    <property type="nucleotide sequence ID" value="NC_012969.1"/>
</dbReference>
<dbReference type="KEGG" id="mei:Msip34_1280"/>
<evidence type="ECO:0000256" key="5">
    <source>
        <dbReference type="ARBA" id="ARBA00023277"/>
    </source>
</evidence>
<dbReference type="STRING" id="582744.Msip34_1280"/>
<dbReference type="CDD" id="cd10807">
    <property type="entry name" value="YdjC_like_3"/>
    <property type="match status" value="1"/>
</dbReference>
<evidence type="ECO:0000256" key="1">
    <source>
        <dbReference type="ARBA" id="ARBA00001946"/>
    </source>
</evidence>
<evidence type="ECO:0000313" key="6">
    <source>
        <dbReference type="EMBL" id="ACT50526.1"/>
    </source>
</evidence>
<evidence type="ECO:0000313" key="7">
    <source>
        <dbReference type="Proteomes" id="UP000002743"/>
    </source>
</evidence>
<name>C6XDA1_METGS</name>
<dbReference type="OrthoDB" id="5295855at2"/>
<dbReference type="Proteomes" id="UP000002743">
    <property type="component" value="Chromosome"/>
</dbReference>
<dbReference type="EMBL" id="CP001674">
    <property type="protein sequence ID" value="ACT50526.1"/>
    <property type="molecule type" value="Genomic_DNA"/>
</dbReference>
<reference evidence="7" key="1">
    <citation type="submission" date="2009-07" db="EMBL/GenBank/DDBJ databases">
        <title>Complete sequence of chromosome of Methylovorus sp. SIP3-4.</title>
        <authorList>
            <person name="Lucas S."/>
            <person name="Copeland A."/>
            <person name="Lapidus A."/>
            <person name="Glavina del Rio T."/>
            <person name="Tice H."/>
            <person name="Bruce D."/>
            <person name="Goodwin L."/>
            <person name="Pitluck S."/>
            <person name="Clum A."/>
            <person name="Larimer F."/>
            <person name="Land M."/>
            <person name="Hauser L."/>
            <person name="Kyrpides N."/>
            <person name="Mikhailova N."/>
            <person name="Kayluzhnaya M."/>
            <person name="Chistoserdova L."/>
        </authorList>
    </citation>
    <scope>NUCLEOTIDE SEQUENCE [LARGE SCALE GENOMIC DNA]</scope>
    <source>
        <strain evidence="7">SIP3-4</strain>
    </source>
</reference>
<dbReference type="InterPro" id="IPR011330">
    <property type="entry name" value="Glyco_hydro/deAcase_b/a-brl"/>
</dbReference>
<dbReference type="GO" id="GO:0046872">
    <property type="term" value="F:metal ion binding"/>
    <property type="evidence" value="ECO:0007669"/>
    <property type="project" value="UniProtKB-KW"/>
</dbReference>
<keyword evidence="5" id="KW-0119">Carbohydrate metabolism</keyword>
<dbReference type="GO" id="GO:0019213">
    <property type="term" value="F:deacetylase activity"/>
    <property type="evidence" value="ECO:0007669"/>
    <property type="project" value="TreeGrafter"/>
</dbReference>
<dbReference type="PANTHER" id="PTHR31609">
    <property type="entry name" value="YDJC DEACETYLASE FAMILY MEMBER"/>
    <property type="match status" value="1"/>
</dbReference>
<sequence>MTHPLVISADDYAYHQAVDDGILELIRQGRLTATSCMVMSPRWPEAAKALTLDIRQKADIGLHLDFTEFGAPVRQPLSRLILRTFLHSLSAHAIRQNIQAQLDRFEEALGTSPDYIDGHQHVHQLPQIRQALLEIIQQRYGQHGPWLRISNPPSADGLKGHIIRGLGAQALQREATKQGLHCSSRLLGVYDFNDTAMPYLDRLRICLQQAQDAGGMPVLMCHPALPDAKAPASDPIAHARGAEFSALGGSGFASLLQQFAISPLRGSAYLST</sequence>
<dbReference type="GO" id="GO:0005975">
    <property type="term" value="P:carbohydrate metabolic process"/>
    <property type="evidence" value="ECO:0007669"/>
    <property type="project" value="InterPro"/>
</dbReference>
<keyword evidence="7" id="KW-1185">Reference proteome</keyword>
<keyword evidence="3" id="KW-0378">Hydrolase</keyword>
<organism evidence="6 7">
    <name type="scientific">Methylovorus glucosotrophus (strain SIP3-4)</name>
    <dbReference type="NCBI Taxonomy" id="582744"/>
    <lineage>
        <taxon>Bacteria</taxon>
        <taxon>Pseudomonadati</taxon>
        <taxon>Pseudomonadota</taxon>
        <taxon>Betaproteobacteria</taxon>
        <taxon>Nitrosomonadales</taxon>
        <taxon>Methylophilaceae</taxon>
        <taxon>Methylovorus</taxon>
    </lineage>
</organism>
<dbReference type="InterPro" id="IPR006879">
    <property type="entry name" value="YdjC-like"/>
</dbReference>
<accession>C6XDA1</accession>
<proteinExistence type="predicted"/>
<dbReference type="GO" id="GO:0016787">
    <property type="term" value="F:hydrolase activity"/>
    <property type="evidence" value="ECO:0007669"/>
    <property type="project" value="UniProtKB-KW"/>
</dbReference>
<keyword evidence="2" id="KW-0479">Metal-binding</keyword>
<keyword evidence="4" id="KW-0460">Magnesium</keyword>
<dbReference type="HOGENOM" id="CLU_064244_3_0_4"/>
<dbReference type="eggNOG" id="COG3394">
    <property type="taxonomic scope" value="Bacteria"/>
</dbReference>
<evidence type="ECO:0000256" key="3">
    <source>
        <dbReference type="ARBA" id="ARBA00022801"/>
    </source>
</evidence>
<dbReference type="SUPFAM" id="SSF88713">
    <property type="entry name" value="Glycoside hydrolase/deacetylase"/>
    <property type="match status" value="1"/>
</dbReference>
<comment type="cofactor">
    <cofactor evidence="1">
        <name>Mg(2+)</name>
        <dbReference type="ChEBI" id="CHEBI:18420"/>
    </cofactor>
</comment>
<evidence type="ECO:0000256" key="2">
    <source>
        <dbReference type="ARBA" id="ARBA00022723"/>
    </source>
</evidence>
<evidence type="ECO:0000256" key="4">
    <source>
        <dbReference type="ARBA" id="ARBA00022842"/>
    </source>
</evidence>
<reference evidence="6 7" key="2">
    <citation type="journal article" date="2011" name="J. Bacteriol.">
        <title>Genomes of three methylotrophs from a single niche uncover genetic and metabolic divergence of Methylophilaceae.</title>
        <authorList>
            <person name="Lapidus A."/>
            <person name="Clum A."/>
            <person name="Labutti K."/>
            <person name="Kaluzhnaya M.G."/>
            <person name="Lim S."/>
            <person name="Beck D.A."/>
            <person name="Glavina Del Rio T."/>
            <person name="Nolan M."/>
            <person name="Mavromatis K."/>
            <person name="Huntemann M."/>
            <person name="Lucas S."/>
            <person name="Lidstrom M.E."/>
            <person name="Ivanova N."/>
            <person name="Chistoserdova L."/>
        </authorList>
    </citation>
    <scope>NUCLEOTIDE SEQUENCE [LARGE SCALE GENOMIC DNA]</scope>
    <source>
        <strain evidence="6 7">SIP3-4</strain>
    </source>
</reference>
<gene>
    <name evidence="6" type="ordered locus">Msip34_1280</name>
</gene>